<evidence type="ECO:0000313" key="1">
    <source>
        <dbReference type="EMBL" id="ABY68549.1"/>
    </source>
</evidence>
<dbReference type="AlphaFoldDB" id="B0FXZ2"/>
<sequence length="88" mass="10860">MKEIEKYMFLMEAALKYNLSYETLKSRVKTSRANQKQLQNMIDRGIIRYFEPPREANREYKRTQRSWLVTEQAIKEWFPNNTITFYER</sequence>
<dbReference type="EMBL" id="EU362919">
    <property type="protein sequence ID" value="ABY68549.1"/>
    <property type="molecule type" value="Genomic_DNA"/>
</dbReference>
<dbReference type="RefSeq" id="WP_012263758.1">
    <property type="nucleotide sequence ID" value="NC_010283.1"/>
</dbReference>
<keyword evidence="1" id="KW-0614">Plasmid</keyword>
<proteinExistence type="predicted"/>
<reference evidence="1" key="1">
    <citation type="journal article" date="2009" name="Plasmid">
        <title>Complete sequence of three plasmids from Bacillus thuringiensis INTA-FR7-4 environmental isolate and comparison with related plasmids from the Bacillus cereus group.</title>
        <authorList>
            <person name="Amadio A.F."/>
            <person name="Benintende G.B."/>
            <person name="Zandomeni R.O."/>
        </authorList>
    </citation>
    <scope>NUCLEOTIDE SEQUENCE</scope>
    <source>
        <strain evidence="1">INTA-FR7-4</strain>
        <plasmid evidence="1">pFR55</plasmid>
    </source>
</reference>
<accession>B0FXZ2</accession>
<geneLocation type="plasmid" evidence="1">
    <name>pFR55</name>
</geneLocation>
<name>B0FXZ2_BACTU</name>
<gene>
    <name evidence="1" type="ORF">pFR55_ORF082</name>
</gene>
<organism evidence="1">
    <name type="scientific">Bacillus thuringiensis</name>
    <dbReference type="NCBI Taxonomy" id="1428"/>
    <lineage>
        <taxon>Bacteria</taxon>
        <taxon>Bacillati</taxon>
        <taxon>Bacillota</taxon>
        <taxon>Bacilli</taxon>
        <taxon>Bacillales</taxon>
        <taxon>Bacillaceae</taxon>
        <taxon>Bacillus</taxon>
        <taxon>Bacillus cereus group</taxon>
    </lineage>
</organism>
<protein>
    <submittedName>
        <fullName evidence="1">Uncharacterized protein</fullName>
    </submittedName>
</protein>